<reference evidence="2" key="1">
    <citation type="submission" date="2018-11" db="EMBL/GenBank/DDBJ databases">
        <authorList>
            <consortium name="Pathogen Informatics"/>
        </authorList>
    </citation>
    <scope>NUCLEOTIDE SEQUENCE</scope>
</reference>
<organism evidence="2 3">
    <name type="scientific">Protopolystoma xenopodis</name>
    <dbReference type="NCBI Taxonomy" id="117903"/>
    <lineage>
        <taxon>Eukaryota</taxon>
        <taxon>Metazoa</taxon>
        <taxon>Spiralia</taxon>
        <taxon>Lophotrochozoa</taxon>
        <taxon>Platyhelminthes</taxon>
        <taxon>Monogenea</taxon>
        <taxon>Polyopisthocotylea</taxon>
        <taxon>Polystomatidea</taxon>
        <taxon>Polystomatidae</taxon>
        <taxon>Protopolystoma</taxon>
    </lineage>
</organism>
<gene>
    <name evidence="2" type="ORF">PXEA_LOCUS30815</name>
</gene>
<protein>
    <submittedName>
        <fullName evidence="2">Uncharacterized protein</fullName>
    </submittedName>
</protein>
<feature type="region of interest" description="Disordered" evidence="1">
    <location>
        <begin position="1"/>
        <end position="23"/>
    </location>
</feature>
<dbReference type="Proteomes" id="UP000784294">
    <property type="component" value="Unassembled WGS sequence"/>
</dbReference>
<dbReference type="EMBL" id="CAAALY010254784">
    <property type="protein sequence ID" value="VEL37375.1"/>
    <property type="molecule type" value="Genomic_DNA"/>
</dbReference>
<comment type="caution">
    <text evidence="2">The sequence shown here is derived from an EMBL/GenBank/DDBJ whole genome shotgun (WGS) entry which is preliminary data.</text>
</comment>
<name>A0A3S5BS87_9PLAT</name>
<evidence type="ECO:0000313" key="3">
    <source>
        <dbReference type="Proteomes" id="UP000784294"/>
    </source>
</evidence>
<dbReference type="AlphaFoldDB" id="A0A3S5BS87"/>
<evidence type="ECO:0000256" key="1">
    <source>
        <dbReference type="SAM" id="MobiDB-lite"/>
    </source>
</evidence>
<sequence>MARLTDDADYDAGETSGNVPNLRSDSGNAHAYYVFRTRCVPLGLPANMTKLQDQGQTTSTKLDCREVKIGGLRKDFTTSMDL</sequence>
<keyword evidence="3" id="KW-1185">Reference proteome</keyword>
<accession>A0A3S5BS87</accession>
<proteinExistence type="predicted"/>
<evidence type="ECO:0000313" key="2">
    <source>
        <dbReference type="EMBL" id="VEL37375.1"/>
    </source>
</evidence>